<dbReference type="EMBL" id="JANTQA010000012">
    <property type="protein sequence ID" value="KAJ3450570.1"/>
    <property type="molecule type" value="Genomic_DNA"/>
</dbReference>
<dbReference type="SUPFAM" id="SSF53067">
    <property type="entry name" value="Actin-like ATPase domain"/>
    <property type="match status" value="1"/>
</dbReference>
<keyword evidence="2" id="KW-0067">ATP-binding</keyword>
<evidence type="ECO:0000313" key="7">
    <source>
        <dbReference type="EMBL" id="KAJ3450570.1"/>
    </source>
</evidence>
<dbReference type="GO" id="GO:0140662">
    <property type="term" value="F:ATP-dependent protein folding chaperone"/>
    <property type="evidence" value="ECO:0007669"/>
    <property type="project" value="InterPro"/>
</dbReference>
<dbReference type="Gene3D" id="3.30.30.30">
    <property type="match status" value="1"/>
</dbReference>
<evidence type="ECO:0000256" key="6">
    <source>
        <dbReference type="SAM" id="SignalP"/>
    </source>
</evidence>
<reference evidence="7" key="1">
    <citation type="submission" date="2022-08" db="EMBL/GenBank/DDBJ databases">
        <title>Novel sulphate-reducing endosymbionts in the free-living metamonad Anaeramoeba.</title>
        <authorList>
            <person name="Jerlstrom-Hultqvist J."/>
            <person name="Cepicka I."/>
            <person name="Gallot-Lavallee L."/>
            <person name="Salas-Leiva D."/>
            <person name="Curtis B.A."/>
            <person name="Zahonova K."/>
            <person name="Pipaliya S."/>
            <person name="Dacks J."/>
            <person name="Roger A.J."/>
        </authorList>
    </citation>
    <scope>NUCLEOTIDE SEQUENCE</scope>
    <source>
        <strain evidence="7">Busselton2</strain>
    </source>
</reference>
<dbReference type="Gene3D" id="3.30.420.40">
    <property type="match status" value="2"/>
</dbReference>
<dbReference type="GO" id="GO:0034663">
    <property type="term" value="C:endoplasmic reticulum chaperone complex"/>
    <property type="evidence" value="ECO:0007669"/>
    <property type="project" value="TreeGrafter"/>
</dbReference>
<dbReference type="InterPro" id="IPR043129">
    <property type="entry name" value="ATPase_NBD"/>
</dbReference>
<evidence type="ECO:0000313" key="8">
    <source>
        <dbReference type="Proteomes" id="UP001146793"/>
    </source>
</evidence>
<protein>
    <submittedName>
        <fullName evidence="7">Hypoxia up-regulated protein</fullName>
    </submittedName>
</protein>
<evidence type="ECO:0000256" key="2">
    <source>
        <dbReference type="ARBA" id="ARBA00022840"/>
    </source>
</evidence>
<keyword evidence="3" id="KW-0143">Chaperone</keyword>
<gene>
    <name evidence="7" type="ORF">M0812_06753</name>
</gene>
<evidence type="ECO:0000256" key="3">
    <source>
        <dbReference type="ARBA" id="ARBA00023186"/>
    </source>
</evidence>
<keyword evidence="4" id="KW-0175">Coiled coil</keyword>
<dbReference type="Proteomes" id="UP001146793">
    <property type="component" value="Unassembled WGS sequence"/>
</dbReference>
<evidence type="ECO:0000256" key="4">
    <source>
        <dbReference type="SAM" id="Coils"/>
    </source>
</evidence>
<dbReference type="PANTHER" id="PTHR45639">
    <property type="entry name" value="HSC70CB, ISOFORM G-RELATED"/>
    <property type="match status" value="1"/>
</dbReference>
<evidence type="ECO:0000256" key="1">
    <source>
        <dbReference type="ARBA" id="ARBA00022741"/>
    </source>
</evidence>
<dbReference type="GO" id="GO:0030968">
    <property type="term" value="P:endoplasmic reticulum unfolded protein response"/>
    <property type="evidence" value="ECO:0007669"/>
    <property type="project" value="TreeGrafter"/>
</dbReference>
<feature type="compositionally biased region" description="Basic and acidic residues" evidence="5">
    <location>
        <begin position="1093"/>
        <end position="1106"/>
    </location>
</feature>
<feature type="coiled-coil region" evidence="4">
    <location>
        <begin position="993"/>
        <end position="1027"/>
    </location>
</feature>
<comment type="caution">
    <text evidence="7">The sequence shown here is derived from an EMBL/GenBank/DDBJ whole genome shotgun (WGS) entry which is preliminary data.</text>
</comment>
<evidence type="ECO:0000256" key="5">
    <source>
        <dbReference type="SAM" id="MobiDB-lite"/>
    </source>
</evidence>
<feature type="region of interest" description="Disordered" evidence="5">
    <location>
        <begin position="1042"/>
        <end position="1106"/>
    </location>
</feature>
<accession>A0AAV8ACI5</accession>
<keyword evidence="1" id="KW-0547">Nucleotide-binding</keyword>
<name>A0AAV8ACI5_9EUKA</name>
<dbReference type="InterPro" id="IPR013126">
    <property type="entry name" value="Hsp_70_fam"/>
</dbReference>
<organism evidence="7 8">
    <name type="scientific">Anaeramoeba flamelloides</name>
    <dbReference type="NCBI Taxonomy" id="1746091"/>
    <lineage>
        <taxon>Eukaryota</taxon>
        <taxon>Metamonada</taxon>
        <taxon>Anaeramoebidae</taxon>
        <taxon>Anaeramoeba</taxon>
    </lineage>
</organism>
<dbReference type="Gene3D" id="3.90.640.10">
    <property type="entry name" value="Actin, Chain A, domain 4"/>
    <property type="match status" value="1"/>
</dbReference>
<sequence>MKLLYLIVFLFFFLKLAISSPVLGIYFGEEYVIVSIKDHGKPFQIVTNLKNEYKFPSQISFDNGVINSHQNIKDPTNTNTNTKNVQSIEHLINLLNTNRKIADHDKALTEYSYDKTKKTHFYKISDPNNLFRVCKNATKEVQNNEKENGLEEMEPNCQFELQGREIIAMYLMYLKKLSTGYLSLDEGSHSNIMDCGFSFSRTVGHLEKIELMNASSLVKLNTKHFLNDNAAFALFYTFHHLNHFLEKPKLLLFCKIEPSGVKITISKISEAKVNKIKESDLHKKSGSEYLISTLFKQTKNINFENEIINKLTNIIIQDLYQKMVPSEIIDSVIKEIFDILVLQKDLEKDNNENISADSSNENENDQGNNDKILILQKGTQWEIEISMKKLNHFVEKTIAQHFQLIINRTMDELKLTNDDLDIVQIVQRSNRIPLIKESLQKYFQNSKIEKYNMQYFEQGVALGINMYTAMRNSQFHLPMIEVIDLFDKKIYFQYDDGNSPNSEDYYLLFEKEDHYPQKKTLTIRKFDNKCQISFSQGTSQKISQVNFKNLQLLLKHGNYNKITKNMPFIHMTVELLENGLFNINRIKFVFEFLNEDGNKGSVDSVGGGYSDSSFGTYSNPEIDVDSDFDPISILDSDSNSDSILNVNSMFDINFDQNNLNSIFGFNDNHIEYDDEDDEDDDDDDNGGKYNWVDVWKMRILNLGPEHSKFIKILNFNNNENKDLSKSKKIIKDFEKLQKQKYLKNEMINKLENQIYLIEETINLNYSKYIYTFFSKKEFEIINKLNQEIKSWLLVNFNNNTIQRNEFKSKLDLLQNKSQIIFNRIQVFKKRPKAIQSLQSTIKESKLEVLHLNETLYYLSDTHVDDFLQFCNQTEVWIERNLKILDNYKNSIQYLNYYFDTFKVKDIQLIEMQIKNKLKFLQIKPYNQKIQFDYDLAKDRFLNADSKFQEKLKLNLKWKIKKNLILQNKLKKMKIEVNSKSQKRESTTIIKKKILYYIEKVNNLEEKIQQIEKAIVDLDQILESRKNNQNFDKDAKNNILNMGKDYNVEDSPDAQLKSKLSSIQEQEIQKKEDKNTIKGGVEKDGNSNQGGLKSNKDVETKHKNQEL</sequence>
<dbReference type="AlphaFoldDB" id="A0AAV8ACI5"/>
<feature type="signal peptide" evidence="6">
    <location>
        <begin position="1"/>
        <end position="19"/>
    </location>
</feature>
<dbReference type="GO" id="GO:0005524">
    <property type="term" value="F:ATP binding"/>
    <property type="evidence" value="ECO:0007669"/>
    <property type="project" value="UniProtKB-KW"/>
</dbReference>
<feature type="compositionally biased region" description="Basic and acidic residues" evidence="5">
    <location>
        <begin position="1066"/>
        <end position="1084"/>
    </location>
</feature>
<feature type="chain" id="PRO_5043406589" evidence="6">
    <location>
        <begin position="20"/>
        <end position="1106"/>
    </location>
</feature>
<keyword evidence="6" id="KW-0732">Signal</keyword>
<proteinExistence type="predicted"/>
<dbReference type="PANTHER" id="PTHR45639:SF3">
    <property type="entry name" value="HYPOXIA UP-REGULATED PROTEIN 1"/>
    <property type="match status" value="1"/>
</dbReference>